<keyword evidence="2" id="KW-1185">Reference proteome</keyword>
<organism evidence="1 2">
    <name type="scientific">Actinocorallia herbida</name>
    <dbReference type="NCBI Taxonomy" id="58109"/>
    <lineage>
        <taxon>Bacteria</taxon>
        <taxon>Bacillati</taxon>
        <taxon>Actinomycetota</taxon>
        <taxon>Actinomycetes</taxon>
        <taxon>Streptosporangiales</taxon>
        <taxon>Thermomonosporaceae</taxon>
        <taxon>Actinocorallia</taxon>
    </lineage>
</organism>
<gene>
    <name evidence="1" type="ORF">EDD29_0268</name>
</gene>
<proteinExistence type="predicted"/>
<sequence>MSFPDARLDGNALAAALSRVFVPDMTLATGLCGSCHHPSPLAEAAVYLQAPGSVMRCPSCGEPTLILSATPAHTLLTLPHDTTFRLPGV</sequence>
<dbReference type="Pfam" id="PF20120">
    <property type="entry name" value="DUF6510"/>
    <property type="match status" value="1"/>
</dbReference>
<evidence type="ECO:0000313" key="2">
    <source>
        <dbReference type="Proteomes" id="UP000272400"/>
    </source>
</evidence>
<dbReference type="InterPro" id="IPR045423">
    <property type="entry name" value="DUF6510"/>
</dbReference>
<dbReference type="EMBL" id="RJKE01000001">
    <property type="protein sequence ID" value="ROO82784.1"/>
    <property type="molecule type" value="Genomic_DNA"/>
</dbReference>
<dbReference type="RefSeq" id="WP_123661761.1">
    <property type="nucleotide sequence ID" value="NZ_RJKE01000001.1"/>
</dbReference>
<name>A0A3N1CNP6_9ACTN</name>
<dbReference type="OrthoDB" id="165401at2"/>
<evidence type="ECO:0000313" key="1">
    <source>
        <dbReference type="EMBL" id="ROO82784.1"/>
    </source>
</evidence>
<protein>
    <submittedName>
        <fullName evidence="1">Uncharacterized protein</fullName>
    </submittedName>
</protein>
<comment type="caution">
    <text evidence="1">The sequence shown here is derived from an EMBL/GenBank/DDBJ whole genome shotgun (WGS) entry which is preliminary data.</text>
</comment>
<reference evidence="1 2" key="1">
    <citation type="submission" date="2018-11" db="EMBL/GenBank/DDBJ databases">
        <title>Sequencing the genomes of 1000 actinobacteria strains.</title>
        <authorList>
            <person name="Klenk H.-P."/>
        </authorList>
    </citation>
    <scope>NUCLEOTIDE SEQUENCE [LARGE SCALE GENOMIC DNA]</scope>
    <source>
        <strain evidence="1 2">DSM 44254</strain>
    </source>
</reference>
<accession>A0A3N1CNP6</accession>
<dbReference type="Proteomes" id="UP000272400">
    <property type="component" value="Unassembled WGS sequence"/>
</dbReference>
<dbReference type="AlphaFoldDB" id="A0A3N1CNP6"/>